<dbReference type="InterPro" id="IPR001054">
    <property type="entry name" value="A/G_cyclase"/>
</dbReference>
<comment type="caution">
    <text evidence="5">The sequence shown here is derived from an EMBL/GenBank/DDBJ whole genome shotgun (WGS) entry which is preliminary data.</text>
</comment>
<dbReference type="GO" id="GO:0009190">
    <property type="term" value="P:cyclic nucleotide biosynthetic process"/>
    <property type="evidence" value="ECO:0007669"/>
    <property type="project" value="InterPro"/>
</dbReference>
<feature type="region of interest" description="Disordered" evidence="3">
    <location>
        <begin position="281"/>
        <end position="300"/>
    </location>
</feature>
<dbReference type="SUPFAM" id="SSF55073">
    <property type="entry name" value="Nucleotide cyclase"/>
    <property type="match status" value="2"/>
</dbReference>
<evidence type="ECO:0000259" key="4">
    <source>
        <dbReference type="PROSITE" id="PS50125"/>
    </source>
</evidence>
<feature type="domain" description="Guanylate cyclase" evidence="4">
    <location>
        <begin position="33"/>
        <end position="106"/>
    </location>
</feature>
<dbReference type="GO" id="GO:0005737">
    <property type="term" value="C:cytoplasm"/>
    <property type="evidence" value="ECO:0007669"/>
    <property type="project" value="TreeGrafter"/>
</dbReference>
<evidence type="ECO:0000256" key="1">
    <source>
        <dbReference type="ARBA" id="ARBA00022741"/>
    </source>
</evidence>
<evidence type="ECO:0000256" key="2">
    <source>
        <dbReference type="ARBA" id="ARBA00022840"/>
    </source>
</evidence>
<keyword evidence="1" id="KW-0547">Nucleotide-binding</keyword>
<sequence length="1693" mass="192454">MINIAPYIAKYVRSLHSVRDPLEIPYIQTQFGVVLMVDVVGFSRLTTLATEKGASGAEAIALEIGAYLGECIQIVEFYGGDVVKFLGDAVLVSFQAPPCEPGKSDHDMDGKEASLRQKSILVRRALECGQQLLARLSHYRVYLTAEERAKHRTATGDIDRQSKHTQKGQRFFLFDGQDSSSSNNEHNKYAPSLSPSQVSRDPDSMSIDEYPEEYTMAFGFWSCFPMLRRKAKDNRIYIRHNSQSTEPLKRNKDVVDLELHIAMSCGNISNIIIGEMNPKHRTSHASSLSTNSNSRKSKRFSTLSNEEMDIIDQYFVEYTGRLEYAICGPAVELLEDALSAAKAGEMSITGEVYRLATNQRLSIGFEKRNRFYIVHNKETDDHHNRRGVPPSVNSMRYHMGVANASTGYLANLPVELKRQASQLNVEPLVPRARNPEYMDMYDNNNPVYYKYINRSTLYRLQHSPDSNFPAQFRDVTIMFVSFGKLNVATTTGLAIVQKAFVCAIDILVKYEGMVQQFAVDDKGPTLLAVFGLPPLSHEREAVFAAKAAVELRDAYRKLDLPDFAIALSTGMIFNAVLPPRNPYRRDPSICGDTIVMAVRMLKFPFATKNVVCDASTKHQIRGLCDFEDKGENFVKGKIKPIQIYSIERFGHGGRPKRISLQEKEEDSHTDFIGYSSEMARATRFIADWNEAQNHHVLVISGPSGVGKSFFCHALNRKITSTEDVFSCWASSTEVEKGSKYYLIKNLLISLFELIDSDKIPQNTKQHSIGNHLPNTPLVAPSRAGDRTSTASQLSALSNRESLRRLESYSSHHASSPHLTDFSNELTELITRCLGKCGEDESLLPLFKSAFTTLGEVRENKYTSRLDGRARDILLAGVISRMIRYTCEHVGFVFICDDVQWTDSASIRALKHIHEQCQRFLLIMATRTIRDYNLTFLNDFAKVGSYEEIALNGLGADEIGEIIVQAFQSGVKRVSPEIVRVFQKRTGGNPLFVKNMAIVLKDFNSDVSVMDGELVTTSSEFDLEDLLVNFDYKRIIKMQFDRLDANFQEFLTAASCLDQYFTIQEVAAIVDTAKNAIFRDPDIADIPSRIRAYDTYRFLQQVDSPTLHDSGLIVYTFAHITIPESIYAMVPYESRVEQHQRLAKYYEAQLNRDNFSDLLSKVTRHYMKTDALGKQLYYLERLADVNIRSYFLPEATDNLKAIVKILCDNQDIAARFGRIHQSDIYRRLGMCYTMRTKLNEGEQYLFLSLDVLGEPWPRSELEFFYKLWMNRVIQHQHRRWGTLHKYKNSRKRAVWRRVVEMMVQLSNIYFYKGKGRAFVYTCLIGLNACERLGETGSIYTFFLARNALICWINDQKDHSIFYITQAIRHMDEKHDAGTLTICSMLCFAAGKFSNASELLYQSIEAVKTLGVITDCQSFYRSVGLVITMRIFEGTLNNSTSDLLLLKQMADTAHANGDSEAEIWLGVYNVGNAIVMDRLNDCEAHVALLEAHIIHAADYNKIAIHGTLLCYYARESKFTYAQEHVRHLVNILPSLTVTPNIFPIFGLIFATMGLYRMIEEDEGDLITDDDGGYDQFNLGVARINHAFQQVKFWEFTQPCLYLARALPYISTGRTVEGYLVLRHGIYEMHFIQEISFLKAYYWANLGKYAFTPSDRIDWTERARVDLDALSIPSHVYCNPDPANCYSRSKKADLRA</sequence>
<dbReference type="Gene3D" id="3.30.70.1230">
    <property type="entry name" value="Nucleotide cyclase"/>
    <property type="match status" value="2"/>
</dbReference>
<gene>
    <name evidence="5" type="ORF">O0I10_001553</name>
</gene>
<dbReference type="RefSeq" id="XP_058347504.1">
    <property type="nucleotide sequence ID" value="XM_058481647.1"/>
</dbReference>
<dbReference type="PANTHER" id="PTHR16305:SF28">
    <property type="entry name" value="GUANYLATE CYCLASE DOMAIN-CONTAINING PROTEIN"/>
    <property type="match status" value="1"/>
</dbReference>
<feature type="region of interest" description="Disordered" evidence="3">
    <location>
        <begin position="762"/>
        <end position="784"/>
    </location>
</feature>
<reference evidence="5 6" key="1">
    <citation type="submission" date="2023-03" db="EMBL/GenBank/DDBJ databases">
        <title>Genome sequence of Lichtheimia ornata CBS 291.66.</title>
        <authorList>
            <person name="Mohabir J.T."/>
            <person name="Shea T.P."/>
            <person name="Kurbessoian T."/>
            <person name="Berby B."/>
            <person name="Fontaine J."/>
            <person name="Livny J."/>
            <person name="Gnirke A."/>
            <person name="Stajich J.E."/>
            <person name="Cuomo C.A."/>
        </authorList>
    </citation>
    <scope>NUCLEOTIDE SEQUENCE [LARGE SCALE GENOMIC DNA]</scope>
    <source>
        <strain evidence="5">CBS 291.66</strain>
    </source>
</reference>
<dbReference type="GO" id="GO:0005524">
    <property type="term" value="F:ATP binding"/>
    <property type="evidence" value="ECO:0007669"/>
    <property type="project" value="UniProtKB-KW"/>
</dbReference>
<dbReference type="EMBL" id="JARTCD010000004">
    <property type="protein sequence ID" value="KAJ8662591.1"/>
    <property type="molecule type" value="Genomic_DNA"/>
</dbReference>
<dbReference type="PROSITE" id="PS50125">
    <property type="entry name" value="GUANYLATE_CYCLASE_2"/>
    <property type="match status" value="2"/>
</dbReference>
<dbReference type="SUPFAM" id="SSF52540">
    <property type="entry name" value="P-loop containing nucleoside triphosphate hydrolases"/>
    <property type="match status" value="1"/>
</dbReference>
<keyword evidence="6" id="KW-1185">Reference proteome</keyword>
<dbReference type="InterPro" id="IPR027417">
    <property type="entry name" value="P-loop_NTPase"/>
</dbReference>
<feature type="region of interest" description="Disordered" evidence="3">
    <location>
        <begin position="174"/>
        <end position="204"/>
    </location>
</feature>
<accession>A0AAD7VDD6</accession>
<dbReference type="GO" id="GO:0004016">
    <property type="term" value="F:adenylate cyclase activity"/>
    <property type="evidence" value="ECO:0007669"/>
    <property type="project" value="TreeGrafter"/>
</dbReference>
<dbReference type="GO" id="GO:0035556">
    <property type="term" value="P:intracellular signal transduction"/>
    <property type="evidence" value="ECO:0007669"/>
    <property type="project" value="InterPro"/>
</dbReference>
<name>A0AAD7VDD6_9FUNG</name>
<evidence type="ECO:0000256" key="3">
    <source>
        <dbReference type="SAM" id="MobiDB-lite"/>
    </source>
</evidence>
<dbReference type="Proteomes" id="UP001234581">
    <property type="component" value="Unassembled WGS sequence"/>
</dbReference>
<dbReference type="InterPro" id="IPR029787">
    <property type="entry name" value="Nucleotide_cyclase"/>
</dbReference>
<keyword evidence="2" id="KW-0067">ATP-binding</keyword>
<feature type="domain" description="Guanylate cyclase" evidence="4">
    <location>
        <begin position="519"/>
        <end position="601"/>
    </location>
</feature>
<protein>
    <recommendedName>
        <fullName evidence="4">Guanylate cyclase domain-containing protein</fullName>
    </recommendedName>
</protein>
<proteinExistence type="predicted"/>
<evidence type="ECO:0000313" key="6">
    <source>
        <dbReference type="Proteomes" id="UP001234581"/>
    </source>
</evidence>
<dbReference type="GeneID" id="83208971"/>
<evidence type="ECO:0000313" key="5">
    <source>
        <dbReference type="EMBL" id="KAJ8662591.1"/>
    </source>
</evidence>
<dbReference type="PANTHER" id="PTHR16305">
    <property type="entry name" value="TESTICULAR SOLUBLE ADENYLYL CYCLASE"/>
    <property type="match status" value="1"/>
</dbReference>
<organism evidence="5 6">
    <name type="scientific">Lichtheimia ornata</name>
    <dbReference type="NCBI Taxonomy" id="688661"/>
    <lineage>
        <taxon>Eukaryota</taxon>
        <taxon>Fungi</taxon>
        <taxon>Fungi incertae sedis</taxon>
        <taxon>Mucoromycota</taxon>
        <taxon>Mucoromycotina</taxon>
        <taxon>Mucoromycetes</taxon>
        <taxon>Mucorales</taxon>
        <taxon>Lichtheimiaceae</taxon>
        <taxon>Lichtheimia</taxon>
    </lineage>
</organism>